<proteinExistence type="predicted"/>
<gene>
    <name evidence="2" type="ORF">N7450_001730</name>
</gene>
<feature type="chain" id="PRO_5042045794" evidence="1">
    <location>
        <begin position="19"/>
        <end position="182"/>
    </location>
</feature>
<keyword evidence="3" id="KW-1185">Reference proteome</keyword>
<dbReference type="EMBL" id="JAQJAC010000001">
    <property type="protein sequence ID" value="KAJ5600663.1"/>
    <property type="molecule type" value="Genomic_DNA"/>
</dbReference>
<protein>
    <submittedName>
        <fullName evidence="2">Uncharacterized protein</fullName>
    </submittedName>
</protein>
<name>A0AAD6H2N0_9EURO</name>
<comment type="caution">
    <text evidence="2">The sequence shown here is derived from an EMBL/GenBank/DDBJ whole genome shotgun (WGS) entry which is preliminary data.</text>
</comment>
<reference evidence="2 3" key="1">
    <citation type="journal article" date="2023" name="IMA Fungus">
        <title>Comparative genomic study of the Penicillium genus elucidates a diverse pangenome and 15 lateral gene transfer events.</title>
        <authorList>
            <person name="Petersen C."/>
            <person name="Sorensen T."/>
            <person name="Nielsen M.R."/>
            <person name="Sondergaard T.E."/>
            <person name="Sorensen J.L."/>
            <person name="Fitzpatrick D.A."/>
            <person name="Frisvad J.C."/>
            <person name="Nielsen K.L."/>
        </authorList>
    </citation>
    <scope>NUCLEOTIDE SEQUENCE [LARGE SCALE GENOMIC DNA]</scope>
    <source>
        <strain evidence="2 3">IBT 29057</strain>
    </source>
</reference>
<evidence type="ECO:0000313" key="3">
    <source>
        <dbReference type="Proteomes" id="UP001216150"/>
    </source>
</evidence>
<feature type="signal peptide" evidence="1">
    <location>
        <begin position="1"/>
        <end position="18"/>
    </location>
</feature>
<accession>A0AAD6H2N0</accession>
<keyword evidence="1" id="KW-0732">Signal</keyword>
<dbReference type="AlphaFoldDB" id="A0AAD6H2N0"/>
<evidence type="ECO:0000256" key="1">
    <source>
        <dbReference type="SAM" id="SignalP"/>
    </source>
</evidence>
<evidence type="ECO:0000313" key="2">
    <source>
        <dbReference type="EMBL" id="KAJ5600663.1"/>
    </source>
</evidence>
<sequence length="182" mass="18035">MRLSLLALTASLAILATTAPVNKRDEATEDLGVGVGLNVGKRNEAAEDLGVGVSLGIGKRGEDAGDLGVGLGAVIDKRNEAAEDLGVGVGLGVGKRNENLEVKVNADGTVSTLKRDNAGEDSLIGTDLDANLDVGKRHAASNDASGVGVTINADGGVTVGKRAAVPEEDADISVGAGATVGV</sequence>
<dbReference type="Proteomes" id="UP001216150">
    <property type="component" value="Unassembled WGS sequence"/>
</dbReference>
<organism evidence="2 3">
    <name type="scientific">Penicillium hetheringtonii</name>
    <dbReference type="NCBI Taxonomy" id="911720"/>
    <lineage>
        <taxon>Eukaryota</taxon>
        <taxon>Fungi</taxon>
        <taxon>Dikarya</taxon>
        <taxon>Ascomycota</taxon>
        <taxon>Pezizomycotina</taxon>
        <taxon>Eurotiomycetes</taxon>
        <taxon>Eurotiomycetidae</taxon>
        <taxon>Eurotiales</taxon>
        <taxon>Aspergillaceae</taxon>
        <taxon>Penicillium</taxon>
    </lineage>
</organism>